<dbReference type="GO" id="GO:0003676">
    <property type="term" value="F:nucleic acid binding"/>
    <property type="evidence" value="ECO:0007669"/>
    <property type="project" value="InterPro"/>
</dbReference>
<dbReference type="Gene3D" id="2.40.50.140">
    <property type="entry name" value="Nucleic acid-binding proteins"/>
    <property type="match status" value="1"/>
</dbReference>
<sequence>IQSYGIFVDIGAAETGLVHVSRLGSLDVSRVQLGDEVSVKVSAREPKLQLSVPTLDLPRQQFVAPVVVLPTADVGAREEETRLGGSLSALPKPLFARVLLQGLNLADLGHLTHVSRSLRSMAVEASNIFWDVCSLCCFHTRARFDEAECILGVGVAIVEEDGRKHLTCDFDPLSQLAFDKLGVRKGVWRNRISYWLPLAIDSHHFVRAASSLSQVLRVLGTGKVAEATRSWGRKPGIGLADADTAGSTMSFDRWLEEREKKSQAAKAKFEAFRAGNLQVMKEPAKEKPQKPSFDPSIVLEVLPKLMTSQVVLLMKGETWASHKALSGYMGFHHLLLSICHAEPTVQVELERRISQFVANEDQRVKSAVPNLGEFICLLSASQKHSWQSVAGPLLTEVFDRNVLWVLKKYPHLAQLSDAGVSRERLRATFQAALVSMRLIMFNAWFLNKVAKPSADTSDSALARYERTKGVPPRHQIEAVHRAVRTICEVDSWEAYFDSLGVERVKPEQLCNWLRQSVRNSAQKGYHKSWHFRSKAGPAKKEEGWDACDQMAEAYESH</sequence>
<dbReference type="InterPro" id="IPR012340">
    <property type="entry name" value="NA-bd_OB-fold"/>
</dbReference>
<feature type="non-terminal residue" evidence="2">
    <location>
        <position position="557"/>
    </location>
</feature>
<dbReference type="Proteomes" id="UP000649617">
    <property type="component" value="Unassembled WGS sequence"/>
</dbReference>
<feature type="domain" description="S1 motif" evidence="1">
    <location>
        <begin position="1"/>
        <end position="60"/>
    </location>
</feature>
<gene>
    <name evidence="2" type="primary">UBC5B</name>
    <name evidence="2" type="ORF">SPIL2461_LOCUS14721</name>
</gene>
<dbReference type="InterPro" id="IPR003029">
    <property type="entry name" value="S1_domain"/>
</dbReference>
<dbReference type="OrthoDB" id="109543at2759"/>
<proteinExistence type="predicted"/>
<protein>
    <submittedName>
        <fullName evidence="2">UBC5B protein</fullName>
    </submittedName>
</protein>
<dbReference type="AlphaFoldDB" id="A0A812U5T9"/>
<reference evidence="2" key="1">
    <citation type="submission" date="2021-02" db="EMBL/GenBank/DDBJ databases">
        <authorList>
            <person name="Dougan E. K."/>
            <person name="Rhodes N."/>
            <person name="Thang M."/>
            <person name="Chan C."/>
        </authorList>
    </citation>
    <scope>NUCLEOTIDE SEQUENCE</scope>
</reference>
<dbReference type="PROSITE" id="PS50126">
    <property type="entry name" value="S1"/>
    <property type="match status" value="1"/>
</dbReference>
<organism evidence="2 3">
    <name type="scientific">Symbiodinium pilosum</name>
    <name type="common">Dinoflagellate</name>
    <dbReference type="NCBI Taxonomy" id="2952"/>
    <lineage>
        <taxon>Eukaryota</taxon>
        <taxon>Sar</taxon>
        <taxon>Alveolata</taxon>
        <taxon>Dinophyceae</taxon>
        <taxon>Suessiales</taxon>
        <taxon>Symbiodiniaceae</taxon>
        <taxon>Symbiodinium</taxon>
    </lineage>
</organism>
<evidence type="ECO:0000259" key="1">
    <source>
        <dbReference type="PROSITE" id="PS50126"/>
    </source>
</evidence>
<evidence type="ECO:0000313" key="3">
    <source>
        <dbReference type="Proteomes" id="UP000649617"/>
    </source>
</evidence>
<keyword evidence="3" id="KW-1185">Reference proteome</keyword>
<dbReference type="EMBL" id="CAJNIZ010034503">
    <property type="protein sequence ID" value="CAE7553476.1"/>
    <property type="molecule type" value="Genomic_DNA"/>
</dbReference>
<comment type="caution">
    <text evidence="2">The sequence shown here is derived from an EMBL/GenBank/DDBJ whole genome shotgun (WGS) entry which is preliminary data.</text>
</comment>
<evidence type="ECO:0000313" key="2">
    <source>
        <dbReference type="EMBL" id="CAE7553476.1"/>
    </source>
</evidence>
<accession>A0A812U5T9</accession>
<name>A0A812U5T9_SYMPI</name>